<dbReference type="PIRSF" id="PIRSF006241">
    <property type="entry name" value="HyI"/>
    <property type="match status" value="1"/>
</dbReference>
<keyword evidence="1 2" id="KW-0413">Isomerase</keyword>
<reference evidence="4 5" key="1">
    <citation type="submission" date="2024-04" db="EMBL/GenBank/DDBJ databases">
        <title>Novel species of the genus Ideonella isolated from streams.</title>
        <authorList>
            <person name="Lu H."/>
        </authorList>
    </citation>
    <scope>NUCLEOTIDE SEQUENCE [LARGE SCALE GENOMIC DNA]</scope>
    <source>
        <strain evidence="4 5">DXS29W</strain>
    </source>
</reference>
<comment type="caution">
    <text evidence="4">The sequence shown here is derived from an EMBL/GenBank/DDBJ whole genome shotgun (WGS) entry which is preliminary data.</text>
</comment>
<evidence type="ECO:0000256" key="1">
    <source>
        <dbReference type="ARBA" id="ARBA00023235"/>
    </source>
</evidence>
<dbReference type="EMBL" id="JBBUTG010000009">
    <property type="protein sequence ID" value="MEK8032288.1"/>
    <property type="molecule type" value="Genomic_DNA"/>
</dbReference>
<evidence type="ECO:0000313" key="4">
    <source>
        <dbReference type="EMBL" id="MEK8032288.1"/>
    </source>
</evidence>
<evidence type="ECO:0000259" key="3">
    <source>
        <dbReference type="Pfam" id="PF01261"/>
    </source>
</evidence>
<dbReference type="PANTHER" id="PTHR43489">
    <property type="entry name" value="ISOMERASE"/>
    <property type="match status" value="1"/>
</dbReference>
<dbReference type="PANTHER" id="PTHR43489:SF13">
    <property type="entry name" value="HYDROXYPYRUVATE ISOMERASE"/>
    <property type="match status" value="1"/>
</dbReference>
<evidence type="ECO:0000256" key="2">
    <source>
        <dbReference type="PIRNR" id="PIRNR006241"/>
    </source>
</evidence>
<dbReference type="Proteomes" id="UP001371218">
    <property type="component" value="Unassembled WGS sequence"/>
</dbReference>
<organism evidence="4 5">
    <name type="scientific">Ideonella lacteola</name>
    <dbReference type="NCBI Taxonomy" id="2984193"/>
    <lineage>
        <taxon>Bacteria</taxon>
        <taxon>Pseudomonadati</taxon>
        <taxon>Pseudomonadota</taxon>
        <taxon>Betaproteobacteria</taxon>
        <taxon>Burkholderiales</taxon>
        <taxon>Sphaerotilaceae</taxon>
        <taxon>Ideonella</taxon>
    </lineage>
</organism>
<gene>
    <name evidence="4" type="ORF">AACH06_15775</name>
</gene>
<dbReference type="Gene3D" id="3.20.20.150">
    <property type="entry name" value="Divalent-metal-dependent TIM barrel enzymes"/>
    <property type="match status" value="1"/>
</dbReference>
<keyword evidence="5" id="KW-1185">Reference proteome</keyword>
<dbReference type="Pfam" id="PF01261">
    <property type="entry name" value="AP_endonuc_2"/>
    <property type="match status" value="1"/>
</dbReference>
<dbReference type="RefSeq" id="WP_341426699.1">
    <property type="nucleotide sequence ID" value="NZ_JBBUTG010000009.1"/>
</dbReference>
<sequence length="279" mass="30276">MPRFAANLSLLYPDLSFPQRIAAAAADGFDGVECQFPYDWPAAELAARATESGLPWVLINTPAGDWQHGERGLAALPGREAEFRRGVDTALAYAHTLGCRRLHVLAGLQPPGVDRSRCLATYADNLAWAARQAADAQATLLIEPLNARDVPGYLLRTQAEAHRWVQTLGIPQLKVQMDLYHCQISEGDLTRRLQHDLPTGRVGHLQIAGVPDRHEPDDGELNAPYLFTLIDTLAATAGQASPWIGAEYLPRRGTEPGGTSAGLGWLRAAREALASRPVL</sequence>
<protein>
    <submittedName>
        <fullName evidence="4">TIM barrel protein</fullName>
    </submittedName>
</protein>
<name>A0ABU9BQP9_9BURK</name>
<accession>A0ABU9BQP9</accession>
<dbReference type="InterPro" id="IPR013022">
    <property type="entry name" value="Xyl_isomerase-like_TIM-brl"/>
</dbReference>
<comment type="similarity">
    <text evidence="2">Belongs to the hyi family.</text>
</comment>
<dbReference type="InterPro" id="IPR026040">
    <property type="entry name" value="HyI-like"/>
</dbReference>
<dbReference type="SUPFAM" id="SSF51658">
    <property type="entry name" value="Xylose isomerase-like"/>
    <property type="match status" value="1"/>
</dbReference>
<evidence type="ECO:0000313" key="5">
    <source>
        <dbReference type="Proteomes" id="UP001371218"/>
    </source>
</evidence>
<dbReference type="InterPro" id="IPR036237">
    <property type="entry name" value="Xyl_isomerase-like_sf"/>
</dbReference>
<feature type="domain" description="Xylose isomerase-like TIM barrel" evidence="3">
    <location>
        <begin position="21"/>
        <end position="268"/>
    </location>
</feature>
<proteinExistence type="inferred from homology"/>
<dbReference type="InterPro" id="IPR050417">
    <property type="entry name" value="Sugar_Epim/Isomerase"/>
</dbReference>